<dbReference type="SUPFAM" id="SSF51569">
    <property type="entry name" value="Aldolase"/>
    <property type="match status" value="1"/>
</dbReference>
<dbReference type="InterPro" id="IPR013709">
    <property type="entry name" value="2-isopropylmalate_synth_dimer"/>
</dbReference>
<keyword evidence="8" id="KW-1185">Reference proteome</keyword>
<dbReference type="Pfam" id="PF00682">
    <property type="entry name" value="HMGL-like"/>
    <property type="match status" value="1"/>
</dbReference>
<dbReference type="InterPro" id="IPR050073">
    <property type="entry name" value="2-IPM_HCS-like"/>
</dbReference>
<dbReference type="InterPro" id="IPR013785">
    <property type="entry name" value="Aldolase_TIM"/>
</dbReference>
<proteinExistence type="predicted"/>
<evidence type="ECO:0000256" key="1">
    <source>
        <dbReference type="ARBA" id="ARBA00018198"/>
    </source>
</evidence>
<dbReference type="RefSeq" id="WP_114621080.1">
    <property type="nucleotide sequence ID" value="NZ_PPTP01000007.1"/>
</dbReference>
<protein>
    <recommendedName>
        <fullName evidence="1">2-isopropylmalate synthase</fullName>
    </recommendedName>
</protein>
<organism evidence="7 8">
    <name type="scientific">Senegalimassilia anaerobia</name>
    <dbReference type="NCBI Taxonomy" id="1473216"/>
    <lineage>
        <taxon>Bacteria</taxon>
        <taxon>Bacillati</taxon>
        <taxon>Actinomycetota</taxon>
        <taxon>Coriobacteriia</taxon>
        <taxon>Coriobacteriales</taxon>
        <taxon>Coriobacteriaceae</taxon>
        <taxon>Senegalimassilia</taxon>
    </lineage>
</organism>
<keyword evidence="5" id="KW-0100">Branched-chain amino acid biosynthesis</keyword>
<keyword evidence="2" id="KW-0028">Amino-acid biosynthesis</keyword>
<evidence type="ECO:0000259" key="6">
    <source>
        <dbReference type="PROSITE" id="PS50991"/>
    </source>
</evidence>
<evidence type="ECO:0000313" key="8">
    <source>
        <dbReference type="Proteomes" id="UP000253792"/>
    </source>
</evidence>
<evidence type="ECO:0000256" key="2">
    <source>
        <dbReference type="ARBA" id="ARBA00022605"/>
    </source>
</evidence>
<dbReference type="GO" id="GO:0003852">
    <property type="term" value="F:2-isopropylmalate synthase activity"/>
    <property type="evidence" value="ECO:0007669"/>
    <property type="project" value="InterPro"/>
</dbReference>
<dbReference type="OrthoDB" id="9803573at2"/>
<gene>
    <name evidence="7" type="ORF">C1880_08320</name>
</gene>
<keyword evidence="4" id="KW-0464">Manganese</keyword>
<dbReference type="GO" id="GO:0009098">
    <property type="term" value="P:L-leucine biosynthetic process"/>
    <property type="evidence" value="ECO:0007669"/>
    <property type="project" value="InterPro"/>
</dbReference>
<dbReference type="Gene3D" id="3.20.20.70">
    <property type="entry name" value="Aldolase class I"/>
    <property type="match status" value="1"/>
</dbReference>
<evidence type="ECO:0000256" key="3">
    <source>
        <dbReference type="ARBA" id="ARBA00022679"/>
    </source>
</evidence>
<dbReference type="PANTHER" id="PTHR10277:SF9">
    <property type="entry name" value="2-ISOPROPYLMALATE SYNTHASE 1, CHLOROPLASTIC-RELATED"/>
    <property type="match status" value="1"/>
</dbReference>
<dbReference type="EMBL" id="PPTP01000007">
    <property type="protein sequence ID" value="RDB54840.1"/>
    <property type="molecule type" value="Genomic_DNA"/>
</dbReference>
<dbReference type="Gene3D" id="3.30.160.270">
    <property type="match status" value="1"/>
</dbReference>
<feature type="domain" description="Pyruvate carboxyltransferase" evidence="6">
    <location>
        <begin position="4"/>
        <end position="262"/>
    </location>
</feature>
<evidence type="ECO:0000313" key="7">
    <source>
        <dbReference type="EMBL" id="RDB54840.1"/>
    </source>
</evidence>
<evidence type="ECO:0000256" key="4">
    <source>
        <dbReference type="ARBA" id="ARBA00023211"/>
    </source>
</evidence>
<dbReference type="AlphaFoldDB" id="A0A369L5W1"/>
<dbReference type="SUPFAM" id="SSF110921">
    <property type="entry name" value="2-isopropylmalate synthase LeuA, allosteric (dimerisation) domain"/>
    <property type="match status" value="1"/>
</dbReference>
<dbReference type="PROSITE" id="PS50991">
    <property type="entry name" value="PYR_CT"/>
    <property type="match status" value="1"/>
</dbReference>
<dbReference type="PANTHER" id="PTHR10277">
    <property type="entry name" value="HOMOCITRATE SYNTHASE-RELATED"/>
    <property type="match status" value="1"/>
</dbReference>
<dbReference type="SMART" id="SM00917">
    <property type="entry name" value="LeuA_dimer"/>
    <property type="match status" value="1"/>
</dbReference>
<reference evidence="7 8" key="1">
    <citation type="journal article" date="2018" name="Elife">
        <title>Discovery and characterization of a prevalent human gut bacterial enzyme sufficient for the inactivation of a family of plant toxins.</title>
        <authorList>
            <person name="Koppel N."/>
            <person name="Bisanz J.E."/>
            <person name="Pandelia M.E."/>
            <person name="Turnbaugh P.J."/>
            <person name="Balskus E.P."/>
        </authorList>
    </citation>
    <scope>NUCLEOTIDE SEQUENCE [LARGE SCALE GENOMIC DNA]</scope>
    <source>
        <strain evidence="8">anaerobia AP69FAA</strain>
    </source>
</reference>
<dbReference type="STRING" id="1034345.GCA_000236865_01498"/>
<sequence length="471" mass="50090">MRDIRVSDITMREAIASKALSLSFKEKLEIVKILDRIGVGSIEVEGIESSKVDSLRIKSIASLVKNSTLAVPVKMDDDSIQAVWNAARGAKHVRLQVEAAVSPSCMEYIQRKKADTLIADAAEAVAKCAQLTDDVEFVAIDATRTDVAYLARVIDAVVAAGAKTVTVCDAAGSMLPEEFAQFIADLYEAAAQLKDIDLGISCCNNLNMADACAVAGVMAGASIVKATSYPMGVVALDNVARILAAKADTLGAQSKVRVTELKRAMNQISRLCCDDRSKASLFTGAVSEAVEGVVLTAGDDQATVMQYVERLGYSLSDEDAEAVFEAFKKIAASKERVSATELDAIVASAALQVPPTYTLDGYVINSGLSFKATSHISLRKNGELIEAVSLGDGPIDSSFKSIESVVGKHYELDDFSIQAVTEGREAMGESVVKLIADGKVYSGRGISTDIVESSIRAYINALNKIAYEEQN</sequence>
<evidence type="ECO:0000256" key="5">
    <source>
        <dbReference type="ARBA" id="ARBA00023304"/>
    </source>
</evidence>
<dbReference type="InterPro" id="IPR036230">
    <property type="entry name" value="LeuA_allosteric_dom_sf"/>
</dbReference>
<keyword evidence="3" id="KW-0808">Transferase</keyword>
<accession>A0A369L5W1</accession>
<name>A0A369L5W1_9ACTN</name>
<dbReference type="InterPro" id="IPR000891">
    <property type="entry name" value="PYR_CT"/>
</dbReference>
<comment type="caution">
    <text evidence="7">The sequence shown here is derived from an EMBL/GenBank/DDBJ whole genome shotgun (WGS) entry which is preliminary data.</text>
</comment>
<dbReference type="Proteomes" id="UP000253792">
    <property type="component" value="Unassembled WGS sequence"/>
</dbReference>
<dbReference type="Pfam" id="PF08502">
    <property type="entry name" value="LeuA_dimer"/>
    <property type="match status" value="1"/>
</dbReference>